<evidence type="ECO:0000256" key="1">
    <source>
        <dbReference type="ARBA" id="ARBA00003238"/>
    </source>
</evidence>
<name>A0A2T0BRJ2_9CLOT</name>
<comment type="caution">
    <text evidence="3">The sequence shown here is derived from an EMBL/GenBank/DDBJ whole genome shotgun (WGS) entry which is preliminary data.</text>
</comment>
<dbReference type="InterPro" id="IPR003797">
    <property type="entry name" value="DegV"/>
</dbReference>
<evidence type="ECO:0000313" key="4">
    <source>
        <dbReference type="Proteomes" id="UP000237798"/>
    </source>
</evidence>
<dbReference type="InterPro" id="IPR043168">
    <property type="entry name" value="DegV_C"/>
</dbReference>
<dbReference type="PANTHER" id="PTHR33434">
    <property type="entry name" value="DEGV DOMAIN-CONTAINING PROTEIN DR_1986-RELATED"/>
    <property type="match status" value="1"/>
</dbReference>
<protein>
    <submittedName>
        <fullName evidence="3">DegV domain-containing protein</fullName>
    </submittedName>
</protein>
<dbReference type="NCBIfam" id="TIGR00762">
    <property type="entry name" value="DegV"/>
    <property type="match status" value="1"/>
</dbReference>
<keyword evidence="2" id="KW-0446">Lipid-binding</keyword>
<dbReference type="AlphaFoldDB" id="A0A2T0BRJ2"/>
<evidence type="ECO:0000313" key="3">
    <source>
        <dbReference type="EMBL" id="PRR86501.1"/>
    </source>
</evidence>
<dbReference type="GO" id="GO:0008289">
    <property type="term" value="F:lipid binding"/>
    <property type="evidence" value="ECO:0007669"/>
    <property type="project" value="UniProtKB-KW"/>
</dbReference>
<gene>
    <name evidence="3" type="ORF">CLLU_05990</name>
</gene>
<dbReference type="RefSeq" id="WP_106008101.1">
    <property type="nucleotide sequence ID" value="NZ_JALCPJ010000001.1"/>
</dbReference>
<comment type="function">
    <text evidence="1">May bind long-chain fatty acids, such as palmitate, and may play a role in lipid transport or fatty acid metabolism.</text>
</comment>
<dbReference type="PROSITE" id="PS51482">
    <property type="entry name" value="DEGV"/>
    <property type="match status" value="1"/>
</dbReference>
<dbReference type="EMBL" id="PVXP01000004">
    <property type="protein sequence ID" value="PRR86501.1"/>
    <property type="molecule type" value="Genomic_DNA"/>
</dbReference>
<proteinExistence type="predicted"/>
<dbReference type="OrthoDB" id="9780660at2"/>
<organism evidence="3 4">
    <name type="scientific">Clostridium luticellarii</name>
    <dbReference type="NCBI Taxonomy" id="1691940"/>
    <lineage>
        <taxon>Bacteria</taxon>
        <taxon>Bacillati</taxon>
        <taxon>Bacillota</taxon>
        <taxon>Clostridia</taxon>
        <taxon>Eubacteriales</taxon>
        <taxon>Clostridiaceae</taxon>
        <taxon>Clostridium</taxon>
    </lineage>
</organism>
<dbReference type="Pfam" id="PF02645">
    <property type="entry name" value="DegV"/>
    <property type="match status" value="1"/>
</dbReference>
<dbReference type="Proteomes" id="UP000237798">
    <property type="component" value="Unassembled WGS sequence"/>
</dbReference>
<dbReference type="Gene3D" id="3.30.1180.10">
    <property type="match status" value="1"/>
</dbReference>
<sequence length="289" mass="32705">MTRPIIMTDAGCDLPGDFILEKNIPFLGLTCHFKGRDYEDDFGKSLSYEEFYDGLRNGEMPYTSQINEYRFAEKFRELVKEKRPVIYIGMSSAISGTFNSSKLARESVISEFEDADITLVDSKGASIGLGLLVYYAHKMAEEGKSKDEIVKWLDDNKLKMNYWFMVEDLKHLKRGGRISSSKAVIGTLLDVKPIIYICSDGTLKNIANVRGRKKGIKYLIDRFRERALDTENQVIGISHGNCLEDAKLLKKLMEKEFCNNKFIINTLGLGMATHCGNGMLALCFLGNKR</sequence>
<dbReference type="Gene3D" id="2.20.28.50">
    <property type="entry name" value="degv family protein"/>
    <property type="match status" value="1"/>
</dbReference>
<dbReference type="SUPFAM" id="SSF82549">
    <property type="entry name" value="DAK1/DegV-like"/>
    <property type="match status" value="1"/>
</dbReference>
<dbReference type="Gene3D" id="3.40.50.10440">
    <property type="entry name" value="Dihydroxyacetone kinase, domain 1"/>
    <property type="match status" value="1"/>
</dbReference>
<keyword evidence="4" id="KW-1185">Reference proteome</keyword>
<dbReference type="InterPro" id="IPR050270">
    <property type="entry name" value="DegV_domain_contain"/>
</dbReference>
<evidence type="ECO:0000256" key="2">
    <source>
        <dbReference type="ARBA" id="ARBA00023121"/>
    </source>
</evidence>
<accession>A0A2T0BRJ2</accession>
<dbReference type="PANTHER" id="PTHR33434:SF3">
    <property type="entry name" value="DEGV DOMAIN-CONTAINING PROTEIN YITS"/>
    <property type="match status" value="1"/>
</dbReference>
<reference evidence="3 4" key="1">
    <citation type="submission" date="2018-03" db="EMBL/GenBank/DDBJ databases">
        <title>Genome sequence of Clostridium luticellarii DSM 29923.</title>
        <authorList>
            <person name="Poehlein A."/>
            <person name="Daniel R."/>
        </authorList>
    </citation>
    <scope>NUCLEOTIDE SEQUENCE [LARGE SCALE GENOMIC DNA]</scope>
    <source>
        <strain evidence="3 4">DSM 29923</strain>
    </source>
</reference>